<dbReference type="InterPro" id="IPR036582">
    <property type="entry name" value="Mao_N_sf"/>
</dbReference>
<evidence type="ECO:0000256" key="3">
    <source>
        <dbReference type="SAM" id="SignalP"/>
    </source>
</evidence>
<accession>A0ABU1NN88</accession>
<feature type="repeat" description="NHL" evidence="2">
    <location>
        <begin position="129"/>
        <end position="159"/>
    </location>
</feature>
<dbReference type="SUPFAM" id="SSF55383">
    <property type="entry name" value="Copper amine oxidase, domain N"/>
    <property type="match status" value="2"/>
</dbReference>
<dbReference type="Pfam" id="PF07833">
    <property type="entry name" value="Cu_amine_oxidN1"/>
    <property type="match status" value="1"/>
</dbReference>
<dbReference type="PANTHER" id="PTHR13833:SF71">
    <property type="entry name" value="NHL DOMAIN-CONTAINING PROTEIN"/>
    <property type="match status" value="1"/>
</dbReference>
<evidence type="ECO:0000313" key="7">
    <source>
        <dbReference type="Proteomes" id="UP001267290"/>
    </source>
</evidence>
<keyword evidence="3" id="KW-0732">Signal</keyword>
<feature type="domain" description="Copper amine oxidase-like N-terminal" evidence="4">
    <location>
        <begin position="421"/>
        <end position="532"/>
    </location>
</feature>
<protein>
    <submittedName>
        <fullName evidence="6">Sugar lactone lactonase YvrE</fullName>
    </submittedName>
</protein>
<dbReference type="InterPro" id="IPR012854">
    <property type="entry name" value="Cu_amine_oxidase-like_N"/>
</dbReference>
<organism evidence="6 7">
    <name type="scientific">Paenibacillus qinlingensis</name>
    <dbReference type="NCBI Taxonomy" id="1837343"/>
    <lineage>
        <taxon>Bacteria</taxon>
        <taxon>Bacillati</taxon>
        <taxon>Bacillota</taxon>
        <taxon>Bacilli</taxon>
        <taxon>Bacillales</taxon>
        <taxon>Paenibacillaceae</taxon>
        <taxon>Paenibacillus</taxon>
    </lineage>
</organism>
<keyword evidence="1" id="KW-0677">Repeat</keyword>
<dbReference type="CDD" id="cd14953">
    <property type="entry name" value="NHL_like_1"/>
    <property type="match status" value="1"/>
</dbReference>
<dbReference type="EMBL" id="JAVDSB010000001">
    <property type="protein sequence ID" value="MDR6548934.1"/>
    <property type="molecule type" value="Genomic_DNA"/>
</dbReference>
<dbReference type="Proteomes" id="UP001267290">
    <property type="component" value="Unassembled WGS sequence"/>
</dbReference>
<dbReference type="InterPro" id="IPR011042">
    <property type="entry name" value="6-blade_b-propeller_TolB-like"/>
</dbReference>
<comment type="caution">
    <text evidence="6">The sequence shown here is derived from an EMBL/GenBank/DDBJ whole genome shotgun (WGS) entry which is preliminary data.</text>
</comment>
<sequence length="540" mass="56524">MKPLQHIFVSSVIATALLGGSSALAAGLDADALKSSNGQILSDISTLAGIGDFEDRDGDASKAAFRAPSSVLQLADGSILIADTRNHVIRKMKDGLVTTFAGPEIAVVKNSQGFPTGGLLDGKAAEAFFNEPAGLASDTKGNVYVADAGNHAIRKIDVNGNVTTVAGNGVPGNKDGKGAAASFNHPSDIAVSPDGTVYVADSLNHTIRKIAVDGVVTTLTASVTRAIQVRPGEASFAGEYHDGSLSTATFNEPSGLALDSKGNLYVSDTGNQRIRYIDFASGSVTTIAGSTATGSSSTLYGKNELYAQGDFADGDALQAKFDFPKGLAVTPEGGLLIADSLNHSIRYLLNGQVSTISGTLQTGETDGVEQSAQFYNPSDVLATMQGNLVVADASNNKIRKITPYQLPGDVSKDGQVKVVSGNKLIAFDVQPEIQDGRTMVPVRAISETFGYKVTYVEKAGKSVVQLAKGDLTVEVTIGETGIVRKQVGVPDLKLETDAAPYVKQDRTYVPIRFFAEQIGLDVQWDASHQTAILRVKSYSN</sequence>
<evidence type="ECO:0000259" key="4">
    <source>
        <dbReference type="Pfam" id="PF07833"/>
    </source>
</evidence>
<dbReference type="SUPFAM" id="SSF63829">
    <property type="entry name" value="Calcium-dependent phosphotriesterase"/>
    <property type="match status" value="1"/>
</dbReference>
<feature type="signal peptide" evidence="3">
    <location>
        <begin position="1"/>
        <end position="25"/>
    </location>
</feature>
<feature type="repeat" description="NHL" evidence="2">
    <location>
        <begin position="250"/>
        <end position="274"/>
    </location>
</feature>
<dbReference type="PANTHER" id="PTHR13833">
    <property type="match status" value="1"/>
</dbReference>
<dbReference type="Gene3D" id="2.120.10.30">
    <property type="entry name" value="TolB, C-terminal domain"/>
    <property type="match status" value="4"/>
</dbReference>
<evidence type="ECO:0000313" key="6">
    <source>
        <dbReference type="EMBL" id="MDR6548934.1"/>
    </source>
</evidence>
<dbReference type="RefSeq" id="WP_310222499.1">
    <property type="nucleotide sequence ID" value="NZ_JAVDSB010000001.1"/>
</dbReference>
<name>A0ABU1NN88_9BACL</name>
<feature type="chain" id="PRO_5046314397" evidence="3">
    <location>
        <begin position="26"/>
        <end position="540"/>
    </location>
</feature>
<feature type="domain" description="Teneurin NHL" evidence="5">
    <location>
        <begin position="247"/>
        <end position="347"/>
    </location>
</feature>
<keyword evidence="7" id="KW-1185">Reference proteome</keyword>
<reference evidence="6 7" key="1">
    <citation type="submission" date="2023-07" db="EMBL/GenBank/DDBJ databases">
        <title>Sorghum-associated microbial communities from plants grown in Nebraska, USA.</title>
        <authorList>
            <person name="Schachtman D."/>
        </authorList>
    </citation>
    <scope>NUCLEOTIDE SEQUENCE [LARGE SCALE GENOMIC DNA]</scope>
    <source>
        <strain evidence="6 7">CC258</strain>
    </source>
</reference>
<dbReference type="PROSITE" id="PS51125">
    <property type="entry name" value="NHL"/>
    <property type="match status" value="3"/>
</dbReference>
<feature type="repeat" description="NHL" evidence="2">
    <location>
        <begin position="177"/>
        <end position="213"/>
    </location>
</feature>
<dbReference type="Gene3D" id="3.30.457.10">
    <property type="entry name" value="Copper amine oxidase-like, N-terminal domain"/>
    <property type="match status" value="1"/>
</dbReference>
<evidence type="ECO:0000256" key="1">
    <source>
        <dbReference type="ARBA" id="ARBA00022737"/>
    </source>
</evidence>
<dbReference type="Pfam" id="PF25021">
    <property type="entry name" value="TEN_NHL"/>
    <property type="match status" value="1"/>
</dbReference>
<gene>
    <name evidence="6" type="ORF">J2736_000117</name>
</gene>
<evidence type="ECO:0000256" key="2">
    <source>
        <dbReference type="PROSITE-ProRule" id="PRU00504"/>
    </source>
</evidence>
<dbReference type="InterPro" id="IPR056822">
    <property type="entry name" value="TEN_NHL"/>
</dbReference>
<dbReference type="Pfam" id="PF01436">
    <property type="entry name" value="NHL"/>
    <property type="match status" value="2"/>
</dbReference>
<proteinExistence type="predicted"/>
<dbReference type="InterPro" id="IPR001258">
    <property type="entry name" value="NHL_repeat"/>
</dbReference>
<evidence type="ECO:0000259" key="5">
    <source>
        <dbReference type="Pfam" id="PF25021"/>
    </source>
</evidence>